<evidence type="ECO:0000256" key="7">
    <source>
        <dbReference type="ARBA" id="ARBA00022741"/>
    </source>
</evidence>
<evidence type="ECO:0000256" key="3">
    <source>
        <dbReference type="ARBA" id="ARBA00004496"/>
    </source>
</evidence>
<evidence type="ECO:0000256" key="4">
    <source>
        <dbReference type="ARBA" id="ARBA00011062"/>
    </source>
</evidence>
<dbReference type="Proteomes" id="UP000006176">
    <property type="component" value="Chromosome"/>
</dbReference>
<keyword evidence="5 9" id="KW-0963">Cytoplasm</keyword>
<dbReference type="InterPro" id="IPR002828">
    <property type="entry name" value="SurE-like_Pase/nucleotidase"/>
</dbReference>
<organism evidence="11 12">
    <name type="scientific">Sulfurospirillum barnesii (strain ATCC 700032 / DSM 10660 / SES-3)</name>
    <dbReference type="NCBI Taxonomy" id="760154"/>
    <lineage>
        <taxon>Bacteria</taxon>
        <taxon>Pseudomonadati</taxon>
        <taxon>Campylobacterota</taxon>
        <taxon>Epsilonproteobacteria</taxon>
        <taxon>Campylobacterales</taxon>
        <taxon>Sulfurospirillaceae</taxon>
        <taxon>Sulfurospirillum</taxon>
    </lineage>
</organism>
<dbReference type="RefSeq" id="WP_014768428.1">
    <property type="nucleotide sequence ID" value="NC_018002.1"/>
</dbReference>
<comment type="cofactor">
    <cofactor evidence="2">
        <name>Mg(2+)</name>
        <dbReference type="ChEBI" id="CHEBI:18420"/>
    </cofactor>
</comment>
<dbReference type="NCBIfam" id="NF001490">
    <property type="entry name" value="PRK00346.1-4"/>
    <property type="match status" value="1"/>
</dbReference>
<feature type="binding site" evidence="9">
    <location>
        <position position="40"/>
    </location>
    <ligand>
        <name>a divalent metal cation</name>
        <dbReference type="ChEBI" id="CHEBI:60240"/>
    </ligand>
</feature>
<dbReference type="GO" id="GO:0008254">
    <property type="term" value="F:3'-nucleotidase activity"/>
    <property type="evidence" value="ECO:0007669"/>
    <property type="project" value="TreeGrafter"/>
</dbReference>
<dbReference type="STRING" id="760154.Sulba_0217"/>
<dbReference type="Gene3D" id="3.40.1210.10">
    <property type="entry name" value="Survival protein SurE-like phosphatase/nucleotidase"/>
    <property type="match status" value="1"/>
</dbReference>
<feature type="binding site" evidence="9">
    <location>
        <position position="9"/>
    </location>
    <ligand>
        <name>a divalent metal cation</name>
        <dbReference type="ChEBI" id="CHEBI:60240"/>
    </ligand>
</feature>
<evidence type="ECO:0000256" key="1">
    <source>
        <dbReference type="ARBA" id="ARBA00000815"/>
    </source>
</evidence>
<dbReference type="GO" id="GO:0000166">
    <property type="term" value="F:nucleotide binding"/>
    <property type="evidence" value="ECO:0007669"/>
    <property type="project" value="UniProtKB-KW"/>
</dbReference>
<comment type="function">
    <text evidence="9">Nucleotidase that shows phosphatase activity on nucleoside 5'-monophosphates.</text>
</comment>
<keyword evidence="8 9" id="KW-0378">Hydrolase</keyword>
<keyword evidence="6 9" id="KW-0479">Metal-binding</keyword>
<keyword evidence="7 9" id="KW-0547">Nucleotide-binding</keyword>
<name>I3XUC0_SULBS</name>
<keyword evidence="12" id="KW-1185">Reference proteome</keyword>
<dbReference type="PATRIC" id="fig|760154.4.peg.214"/>
<evidence type="ECO:0000313" key="11">
    <source>
        <dbReference type="EMBL" id="AFL67544.1"/>
    </source>
</evidence>
<feature type="binding site" evidence="9">
    <location>
        <position position="95"/>
    </location>
    <ligand>
        <name>a divalent metal cation</name>
        <dbReference type="ChEBI" id="CHEBI:60240"/>
    </ligand>
</feature>
<protein>
    <recommendedName>
        <fullName evidence="9">5'-nucleotidase SurE</fullName>
        <ecNumber evidence="9">3.1.3.5</ecNumber>
    </recommendedName>
    <alternativeName>
        <fullName evidence="9">Nucleoside 5'-monophosphate phosphohydrolase</fullName>
    </alternativeName>
</protein>
<comment type="subcellular location">
    <subcellularLocation>
        <location evidence="3 9">Cytoplasm</location>
    </subcellularLocation>
</comment>
<dbReference type="GO" id="GO:0008253">
    <property type="term" value="F:5'-nucleotidase activity"/>
    <property type="evidence" value="ECO:0007669"/>
    <property type="project" value="UniProtKB-UniRule"/>
</dbReference>
<gene>
    <name evidence="9" type="primary">surE</name>
    <name evidence="11" type="ordered locus">Sulba_0217</name>
</gene>
<evidence type="ECO:0000256" key="8">
    <source>
        <dbReference type="ARBA" id="ARBA00022801"/>
    </source>
</evidence>
<dbReference type="SUPFAM" id="SSF64167">
    <property type="entry name" value="SurE-like"/>
    <property type="match status" value="1"/>
</dbReference>
<feature type="domain" description="Survival protein SurE-like phosphatase/nucleotidase" evidence="10">
    <location>
        <begin position="4"/>
        <end position="196"/>
    </location>
</feature>
<evidence type="ECO:0000256" key="2">
    <source>
        <dbReference type="ARBA" id="ARBA00001946"/>
    </source>
</evidence>
<dbReference type="Pfam" id="PF01975">
    <property type="entry name" value="SurE"/>
    <property type="match status" value="1"/>
</dbReference>
<evidence type="ECO:0000256" key="6">
    <source>
        <dbReference type="ARBA" id="ARBA00022723"/>
    </source>
</evidence>
<dbReference type="FunFam" id="3.40.1210.10:FF:000001">
    <property type="entry name" value="5'/3'-nucleotidase SurE"/>
    <property type="match status" value="1"/>
</dbReference>
<evidence type="ECO:0000313" key="12">
    <source>
        <dbReference type="Proteomes" id="UP000006176"/>
    </source>
</evidence>
<dbReference type="PANTHER" id="PTHR30457">
    <property type="entry name" value="5'-NUCLEOTIDASE SURE"/>
    <property type="match status" value="1"/>
</dbReference>
<reference evidence="11 12" key="1">
    <citation type="submission" date="2012-06" db="EMBL/GenBank/DDBJ databases">
        <title>Complete sequence of Sulfurospirillum barnesii SES-3.</title>
        <authorList>
            <consortium name="US DOE Joint Genome Institute"/>
            <person name="Lucas S."/>
            <person name="Han J."/>
            <person name="Lapidus A."/>
            <person name="Cheng J.-F."/>
            <person name="Goodwin L."/>
            <person name="Pitluck S."/>
            <person name="Peters L."/>
            <person name="Ovchinnikova G."/>
            <person name="Lu M."/>
            <person name="Detter J.C."/>
            <person name="Han C."/>
            <person name="Tapia R."/>
            <person name="Land M."/>
            <person name="Hauser L."/>
            <person name="Kyrpides N."/>
            <person name="Ivanova N."/>
            <person name="Pagani I."/>
            <person name="Stolz J."/>
            <person name="Arkin A."/>
            <person name="Dehal P."/>
            <person name="Oremland R."/>
            <person name="Saltikov C."/>
            <person name="Basu P."/>
            <person name="Hollibaugh J."/>
            <person name="Newman D."/>
            <person name="Stolyar S."/>
            <person name="Hazen T."/>
            <person name="Woyke T."/>
        </authorList>
    </citation>
    <scope>NUCLEOTIDE SEQUENCE [LARGE SCALE GENOMIC DNA]</scope>
    <source>
        <strain evidence="12">ATCC 700032 / DSM 10660 / SES-3</strain>
    </source>
</reference>
<feature type="binding site" evidence="9">
    <location>
        <position position="10"/>
    </location>
    <ligand>
        <name>a divalent metal cation</name>
        <dbReference type="ChEBI" id="CHEBI:60240"/>
    </ligand>
</feature>
<dbReference type="GO" id="GO:0004309">
    <property type="term" value="F:exopolyphosphatase activity"/>
    <property type="evidence" value="ECO:0007669"/>
    <property type="project" value="TreeGrafter"/>
</dbReference>
<comment type="cofactor">
    <cofactor evidence="9">
        <name>a divalent metal cation</name>
        <dbReference type="ChEBI" id="CHEBI:60240"/>
    </cofactor>
    <text evidence="9">Binds 1 divalent metal cation per subunit.</text>
</comment>
<evidence type="ECO:0000256" key="5">
    <source>
        <dbReference type="ARBA" id="ARBA00022490"/>
    </source>
</evidence>
<dbReference type="eggNOG" id="COG0496">
    <property type="taxonomic scope" value="Bacteria"/>
</dbReference>
<comment type="catalytic activity">
    <reaction evidence="1 9">
        <text>a ribonucleoside 5'-phosphate + H2O = a ribonucleoside + phosphate</text>
        <dbReference type="Rhea" id="RHEA:12484"/>
        <dbReference type="ChEBI" id="CHEBI:15377"/>
        <dbReference type="ChEBI" id="CHEBI:18254"/>
        <dbReference type="ChEBI" id="CHEBI:43474"/>
        <dbReference type="ChEBI" id="CHEBI:58043"/>
        <dbReference type="EC" id="3.1.3.5"/>
    </reaction>
</comment>
<dbReference type="EMBL" id="CP003333">
    <property type="protein sequence ID" value="AFL67544.1"/>
    <property type="molecule type" value="Genomic_DNA"/>
</dbReference>
<dbReference type="GO" id="GO:0046872">
    <property type="term" value="F:metal ion binding"/>
    <property type="evidence" value="ECO:0007669"/>
    <property type="project" value="UniProtKB-UniRule"/>
</dbReference>
<dbReference type="HOGENOM" id="CLU_045192_1_2_7"/>
<dbReference type="InterPro" id="IPR030048">
    <property type="entry name" value="SurE"/>
</dbReference>
<dbReference type="KEGG" id="sba:Sulba_0217"/>
<dbReference type="OrthoDB" id="9780815at2"/>
<dbReference type="GO" id="GO:0005737">
    <property type="term" value="C:cytoplasm"/>
    <property type="evidence" value="ECO:0007669"/>
    <property type="project" value="UniProtKB-SubCell"/>
</dbReference>
<accession>I3XUC0</accession>
<dbReference type="AlphaFoldDB" id="I3XUC0"/>
<dbReference type="EC" id="3.1.3.5" evidence="9"/>
<dbReference type="InterPro" id="IPR036523">
    <property type="entry name" value="SurE-like_sf"/>
</dbReference>
<evidence type="ECO:0000256" key="9">
    <source>
        <dbReference type="HAMAP-Rule" id="MF_00060"/>
    </source>
</evidence>
<comment type="similarity">
    <text evidence="4 9">Belongs to the SurE nucleotidase family.</text>
</comment>
<evidence type="ECO:0000259" key="10">
    <source>
        <dbReference type="Pfam" id="PF01975"/>
    </source>
</evidence>
<sequence length="263" mass="28997">MKRILITNDDGFESAGLHALARALRPLGHVTIVAPSSEKSACGHSLTLTRPLRFISLEDDFFKLDDGTPTDCIYLSINALFEGDSKPDLVVSGINKGSNLGEDITYSGTASAAMEAALHGVPAIAISQVYVGGPQNIELSHGYDLAEQTVYDLAKKILEGTYPLGERRFLNVNIPPLSPNECKGYKITRAGHRMYGNDAHLHRNPRGEEYYWLGVHTLEWIKSENNDCDLSAIEEGYISITPVKLDMTAHDELENLKRWIQNG</sequence>
<dbReference type="PANTHER" id="PTHR30457:SF12">
    <property type="entry name" value="5'_3'-NUCLEOTIDASE SURE"/>
    <property type="match status" value="1"/>
</dbReference>
<dbReference type="NCBIfam" id="TIGR00087">
    <property type="entry name" value="surE"/>
    <property type="match status" value="1"/>
</dbReference>
<proteinExistence type="inferred from homology"/>
<dbReference type="NCBIfam" id="NF001494">
    <property type="entry name" value="PRK00346.2-4"/>
    <property type="match status" value="1"/>
</dbReference>
<dbReference type="HAMAP" id="MF_00060">
    <property type="entry name" value="SurE"/>
    <property type="match status" value="1"/>
</dbReference>